<evidence type="ECO:0000313" key="3">
    <source>
        <dbReference type="EMBL" id="PIZ92927.1"/>
    </source>
</evidence>
<dbReference type="CDD" id="cd00761">
    <property type="entry name" value="Glyco_tranf_GTA_type"/>
    <property type="match status" value="1"/>
</dbReference>
<dbReference type="PANTHER" id="PTHR22916">
    <property type="entry name" value="GLYCOSYLTRANSFERASE"/>
    <property type="match status" value="1"/>
</dbReference>
<dbReference type="AlphaFoldDB" id="A0A2M7V367"/>
<dbReference type="Proteomes" id="UP000228750">
    <property type="component" value="Unassembled WGS sequence"/>
</dbReference>
<dbReference type="SUPFAM" id="SSF53448">
    <property type="entry name" value="Nucleotide-diphospho-sugar transferases"/>
    <property type="match status" value="1"/>
</dbReference>
<keyword evidence="1" id="KW-1133">Transmembrane helix</keyword>
<evidence type="ECO:0000313" key="4">
    <source>
        <dbReference type="Proteomes" id="UP000228750"/>
    </source>
</evidence>
<dbReference type="GO" id="GO:0016758">
    <property type="term" value="F:hexosyltransferase activity"/>
    <property type="evidence" value="ECO:0007669"/>
    <property type="project" value="UniProtKB-ARBA"/>
</dbReference>
<proteinExistence type="predicted"/>
<reference evidence="4" key="1">
    <citation type="submission" date="2017-09" db="EMBL/GenBank/DDBJ databases">
        <title>Depth-based differentiation of microbial function through sediment-hosted aquifers and enrichment of novel symbionts in the deep terrestrial subsurface.</title>
        <authorList>
            <person name="Probst A.J."/>
            <person name="Ladd B."/>
            <person name="Jarett J.K."/>
            <person name="Geller-Mcgrath D.E."/>
            <person name="Sieber C.M.K."/>
            <person name="Emerson J.B."/>
            <person name="Anantharaman K."/>
            <person name="Thomas B.C."/>
            <person name="Malmstrom R."/>
            <person name="Stieglmeier M."/>
            <person name="Klingl A."/>
            <person name="Woyke T."/>
            <person name="Ryan C.M."/>
            <person name="Banfield J.F."/>
        </authorList>
    </citation>
    <scope>NUCLEOTIDE SEQUENCE [LARGE SCALE GENOMIC DNA]</scope>
</reference>
<organism evidence="3 4">
    <name type="scientific">Candidatus Magasanikbacteria bacterium CG_4_10_14_0_2_um_filter_41_10</name>
    <dbReference type="NCBI Taxonomy" id="1974638"/>
    <lineage>
        <taxon>Bacteria</taxon>
        <taxon>Candidatus Magasanikiibacteriota</taxon>
    </lineage>
</organism>
<dbReference type="Gene3D" id="3.90.550.10">
    <property type="entry name" value="Spore Coat Polysaccharide Biosynthesis Protein SpsA, Chain A"/>
    <property type="match status" value="1"/>
</dbReference>
<keyword evidence="1" id="KW-0812">Transmembrane</keyword>
<feature type="domain" description="Glycosyltransferase 2-like" evidence="2">
    <location>
        <begin position="9"/>
        <end position="127"/>
    </location>
</feature>
<dbReference type="InterPro" id="IPR029044">
    <property type="entry name" value="Nucleotide-diphossugar_trans"/>
</dbReference>
<keyword evidence="1" id="KW-0472">Membrane</keyword>
<name>A0A2M7V367_9BACT</name>
<dbReference type="InterPro" id="IPR001173">
    <property type="entry name" value="Glyco_trans_2-like"/>
</dbReference>
<dbReference type="Pfam" id="PF00535">
    <property type="entry name" value="Glycos_transf_2"/>
    <property type="match status" value="1"/>
</dbReference>
<evidence type="ECO:0000259" key="2">
    <source>
        <dbReference type="Pfam" id="PF00535"/>
    </source>
</evidence>
<protein>
    <recommendedName>
        <fullName evidence="2">Glycosyltransferase 2-like domain-containing protein</fullName>
    </recommendedName>
</protein>
<evidence type="ECO:0000256" key="1">
    <source>
        <dbReference type="SAM" id="Phobius"/>
    </source>
</evidence>
<dbReference type="PANTHER" id="PTHR22916:SF3">
    <property type="entry name" value="UDP-GLCNAC:BETAGAL BETA-1,3-N-ACETYLGLUCOSAMINYLTRANSFERASE-LIKE PROTEIN 1"/>
    <property type="match status" value="1"/>
</dbReference>
<dbReference type="EMBL" id="PFPJ01000064">
    <property type="protein sequence ID" value="PIZ92927.1"/>
    <property type="molecule type" value="Genomic_DNA"/>
</dbReference>
<accession>A0A2M7V367</accession>
<sequence length="332" mass="38113">MSINKPLLSICIPTYCRAPYLQECLASLTKQFEQNSALLNMVEIVISDNASTDNTTEIVSNFQKKYNNIKYVRNDTNVGPDENYIHSVLKANGTYGWLMGDDDFIVQGGISFVVDFLQQNRVSVFTFDSKPFLHLEDATQRKNCSIDTSDISFFSSHDEFFQKGYCVGILCMTVFDRELWLKTDRTQYSPGWSYYEIELQMIAQSSLKMAHASYPLVIVREDCAWVKDGMELFTFINSNNVTKKMMTFGYDTVTLSESLFKNSKRIVIILLRAKGNGLDCNVKNLKYIYSNVREAGFFYLCLTTLVYVIPNSAIRAVRDIKKFILNKKHFVL</sequence>
<comment type="caution">
    <text evidence="3">The sequence shown here is derived from an EMBL/GenBank/DDBJ whole genome shotgun (WGS) entry which is preliminary data.</text>
</comment>
<gene>
    <name evidence="3" type="ORF">COX82_03615</name>
</gene>
<feature type="transmembrane region" description="Helical" evidence="1">
    <location>
        <begin position="296"/>
        <end position="317"/>
    </location>
</feature>